<feature type="non-terminal residue" evidence="1">
    <location>
        <position position="41"/>
    </location>
</feature>
<dbReference type="EMBL" id="BARU01048356">
    <property type="protein sequence ID" value="GAH95632.1"/>
    <property type="molecule type" value="Genomic_DNA"/>
</dbReference>
<accession>X1JNJ0</accession>
<evidence type="ECO:0000313" key="1">
    <source>
        <dbReference type="EMBL" id="GAH95632.1"/>
    </source>
</evidence>
<gene>
    <name evidence="1" type="ORF">S03H2_71922</name>
</gene>
<sequence>MYQDLTNYWHIYGPFAMLYQPITYWGVRNEVKDYDKAAEGR</sequence>
<dbReference type="AlphaFoldDB" id="X1JNJ0"/>
<proteinExistence type="predicted"/>
<name>X1JNJ0_9ZZZZ</name>
<protein>
    <submittedName>
        <fullName evidence="1">Uncharacterized protein</fullName>
    </submittedName>
</protein>
<organism evidence="1">
    <name type="scientific">marine sediment metagenome</name>
    <dbReference type="NCBI Taxonomy" id="412755"/>
    <lineage>
        <taxon>unclassified sequences</taxon>
        <taxon>metagenomes</taxon>
        <taxon>ecological metagenomes</taxon>
    </lineage>
</organism>
<reference evidence="1" key="1">
    <citation type="journal article" date="2014" name="Front. Microbiol.">
        <title>High frequency of phylogenetically diverse reductive dehalogenase-homologous genes in deep subseafloor sedimentary metagenomes.</title>
        <authorList>
            <person name="Kawai M."/>
            <person name="Futagami T."/>
            <person name="Toyoda A."/>
            <person name="Takaki Y."/>
            <person name="Nishi S."/>
            <person name="Hori S."/>
            <person name="Arai W."/>
            <person name="Tsubouchi T."/>
            <person name="Morono Y."/>
            <person name="Uchiyama I."/>
            <person name="Ito T."/>
            <person name="Fujiyama A."/>
            <person name="Inagaki F."/>
            <person name="Takami H."/>
        </authorList>
    </citation>
    <scope>NUCLEOTIDE SEQUENCE</scope>
    <source>
        <strain evidence="1">Expedition CK06-06</strain>
    </source>
</reference>
<comment type="caution">
    <text evidence="1">The sequence shown here is derived from an EMBL/GenBank/DDBJ whole genome shotgun (WGS) entry which is preliminary data.</text>
</comment>